<gene>
    <name evidence="1" type="ORF">METZ01_LOCUS270694</name>
</gene>
<dbReference type="AlphaFoldDB" id="A0A382K063"/>
<organism evidence="1">
    <name type="scientific">marine metagenome</name>
    <dbReference type="NCBI Taxonomy" id="408172"/>
    <lineage>
        <taxon>unclassified sequences</taxon>
        <taxon>metagenomes</taxon>
        <taxon>ecological metagenomes</taxon>
    </lineage>
</organism>
<sequence>MTNWLTTIVIRDLPRLMDVMGKIADWWRGFKGGTVEFFTDLSASMRGFSDAGDVAWQMFKNLFGEIGDFASDRFRLWKESIEANKEAFMAFGTELGRFIAAAFTAMTRYKDEFFIILPKLNEFMRFISMEVFPVISDFSTQFVKAFKSALPVIKNVVSALLPLFKVLNSLIGTIAELPGGIGGLAVLAGGYFGMTSKGRGSMGGFFQQMRAGEAPTAGMDHQFAREAGYRLRRSRA</sequence>
<proteinExistence type="predicted"/>
<feature type="non-terminal residue" evidence="1">
    <location>
        <position position="236"/>
    </location>
</feature>
<dbReference type="EMBL" id="UINC01077584">
    <property type="protein sequence ID" value="SVC17840.1"/>
    <property type="molecule type" value="Genomic_DNA"/>
</dbReference>
<name>A0A382K063_9ZZZZ</name>
<protein>
    <submittedName>
        <fullName evidence="1">Uncharacterized protein</fullName>
    </submittedName>
</protein>
<evidence type="ECO:0000313" key="1">
    <source>
        <dbReference type="EMBL" id="SVC17840.1"/>
    </source>
</evidence>
<accession>A0A382K063</accession>
<reference evidence="1" key="1">
    <citation type="submission" date="2018-05" db="EMBL/GenBank/DDBJ databases">
        <authorList>
            <person name="Lanie J.A."/>
            <person name="Ng W.-L."/>
            <person name="Kazmierczak K.M."/>
            <person name="Andrzejewski T.M."/>
            <person name="Davidsen T.M."/>
            <person name="Wayne K.J."/>
            <person name="Tettelin H."/>
            <person name="Glass J.I."/>
            <person name="Rusch D."/>
            <person name="Podicherti R."/>
            <person name="Tsui H.-C.T."/>
            <person name="Winkler M.E."/>
        </authorList>
    </citation>
    <scope>NUCLEOTIDE SEQUENCE</scope>
</reference>